<dbReference type="GeneID" id="63774193"/>
<accession>A0A1Y2EET4</accession>
<feature type="chain" id="PRO_5012598586" evidence="1">
    <location>
        <begin position="21"/>
        <end position="690"/>
    </location>
</feature>
<dbReference type="Proteomes" id="UP000193689">
    <property type="component" value="Unassembled WGS sequence"/>
</dbReference>
<dbReference type="OrthoDB" id="4733706at2759"/>
<reference evidence="2 3" key="1">
    <citation type="submission" date="2016-07" db="EMBL/GenBank/DDBJ databases">
        <title>Pervasive Adenine N6-methylation of Active Genes in Fungi.</title>
        <authorList>
            <consortium name="DOE Joint Genome Institute"/>
            <person name="Mondo S.J."/>
            <person name="Dannebaum R.O."/>
            <person name="Kuo R.C."/>
            <person name="Labutti K."/>
            <person name="Haridas S."/>
            <person name="Kuo A."/>
            <person name="Salamov A."/>
            <person name="Ahrendt S.R."/>
            <person name="Lipzen A."/>
            <person name="Sullivan W."/>
            <person name="Andreopoulos W.B."/>
            <person name="Clum A."/>
            <person name="Lindquist E."/>
            <person name="Daum C."/>
            <person name="Ramamoorthy G.K."/>
            <person name="Gryganskyi A."/>
            <person name="Culley D."/>
            <person name="Magnuson J.K."/>
            <person name="James T.Y."/>
            <person name="O'Malley M.A."/>
            <person name="Stajich J.E."/>
            <person name="Spatafora J.W."/>
            <person name="Visel A."/>
            <person name="Grigoriev I.V."/>
        </authorList>
    </citation>
    <scope>NUCLEOTIDE SEQUENCE [LARGE SCALE GENOMIC DNA]</scope>
    <source>
        <strain evidence="2 3">CBS 129021</strain>
    </source>
</reference>
<sequence length="690" mass="71178">MGLTRSGVLALGWVITACLASPMALDLSVLNAPDADLLVREGIALANSRDLEKRLSADFSMEKTWKDEVLFGGSWTDTQDNGALSTALTITCVDCYTKGTVTAELWEDLIHPSVKLEFNQIEAYVFLGLETNAAQTFSVNLFMSNSPIGLGFPGLSVGVVFFVDLVFSLTEEIDLTGGFYVKLADGAFLEADIFGGDITNSFFDGISSKSLPVTVTSGTATFKADLRLRVQCGAESSIDVFGIGAGAVVGIYANIIEFVAVIDSTPTCALESTEWWDLNVGALCNIPLKCDRPGVGVIKTLKLIPTPAAYAHLDVVIDWKTLGPVPTVSTTLLTAPTMSQCWIEGGGSSSVSATVTATTTGVITSPAAVSASLSEPFSATDSSSYSNPATPLVSSFISNSARASASVSLPLPTSYGPSITETTFNPVNTTSSAPVTTSSPPLTSLVGSSGVYSHSSPLSNSSSYPGITDTDLVTSTVYSTTVYTITACAAGVINCPASYQKELIVTQTIDSFTTICAASANITAPPQAEAPTMTTTLASPDAVHVITDAVTLIPCPIPIIATFVPPSSLAVTALAKGEASVIPETTAALLRTVTTPAAHSIHADMASKWTNTTTTIARTGALISFSYSTSASAIGISSSTSATQAQVVSAAAARVEGAFLAAAAAAFVAMVHILHRHTPLLVAGASVAEE</sequence>
<gene>
    <name evidence="2" type="ORF">BCR38DRAFT_405721</name>
</gene>
<comment type="caution">
    <text evidence="2">The sequence shown here is derived from an EMBL/GenBank/DDBJ whole genome shotgun (WGS) entry which is preliminary data.</text>
</comment>
<proteinExistence type="predicted"/>
<dbReference type="PROSITE" id="PS51257">
    <property type="entry name" value="PROKAR_LIPOPROTEIN"/>
    <property type="match status" value="1"/>
</dbReference>
<dbReference type="RefSeq" id="XP_040720019.1">
    <property type="nucleotide sequence ID" value="XM_040857981.1"/>
</dbReference>
<keyword evidence="1" id="KW-0732">Signal</keyword>
<evidence type="ECO:0000256" key="1">
    <source>
        <dbReference type="SAM" id="SignalP"/>
    </source>
</evidence>
<evidence type="ECO:0000313" key="3">
    <source>
        <dbReference type="Proteomes" id="UP000193689"/>
    </source>
</evidence>
<dbReference type="EMBL" id="MCFJ01000002">
    <property type="protein sequence ID" value="ORY70069.1"/>
    <property type="molecule type" value="Genomic_DNA"/>
</dbReference>
<name>A0A1Y2EET4_9PEZI</name>
<evidence type="ECO:0000313" key="2">
    <source>
        <dbReference type="EMBL" id="ORY70069.1"/>
    </source>
</evidence>
<dbReference type="STRING" id="1141098.A0A1Y2EET4"/>
<protein>
    <submittedName>
        <fullName evidence="2">Uncharacterized protein</fullName>
    </submittedName>
</protein>
<dbReference type="InParanoid" id="A0A1Y2EET4"/>
<dbReference type="AlphaFoldDB" id="A0A1Y2EET4"/>
<feature type="signal peptide" evidence="1">
    <location>
        <begin position="1"/>
        <end position="20"/>
    </location>
</feature>
<keyword evidence="3" id="KW-1185">Reference proteome</keyword>
<organism evidence="2 3">
    <name type="scientific">Pseudomassariella vexata</name>
    <dbReference type="NCBI Taxonomy" id="1141098"/>
    <lineage>
        <taxon>Eukaryota</taxon>
        <taxon>Fungi</taxon>
        <taxon>Dikarya</taxon>
        <taxon>Ascomycota</taxon>
        <taxon>Pezizomycotina</taxon>
        <taxon>Sordariomycetes</taxon>
        <taxon>Xylariomycetidae</taxon>
        <taxon>Amphisphaeriales</taxon>
        <taxon>Pseudomassariaceae</taxon>
        <taxon>Pseudomassariella</taxon>
    </lineage>
</organism>